<dbReference type="Pfam" id="PF04773">
    <property type="entry name" value="FecR"/>
    <property type="match status" value="1"/>
</dbReference>
<dbReference type="PANTHER" id="PTHR30273:SF2">
    <property type="entry name" value="PROTEIN FECR"/>
    <property type="match status" value="1"/>
</dbReference>
<feature type="domain" description="FecR protein" evidence="1">
    <location>
        <begin position="191"/>
        <end position="280"/>
    </location>
</feature>
<name>A0ABT8X2I7_9FLAO</name>
<evidence type="ECO:0000313" key="3">
    <source>
        <dbReference type="EMBL" id="MDO5988174.1"/>
    </source>
</evidence>
<dbReference type="InterPro" id="IPR012373">
    <property type="entry name" value="Ferrdict_sens_TM"/>
</dbReference>
<sequence>MKNLQNIFSLAKKSVSSLLNHNKIEKNEIEQVFSSEHSEEIVKRLQDFKSQKARKETITLINKGKKSDWKKIQKQIKPSTKIHYLKAALRVAAILVITLGSTYYFTSTGYFSKEKLTENPLHEQTSQSTEDIILKLSNGKTQIINSNESLDITDDNGSIVGTQKGKKLNYHNKNTTVSKTLVYNELIVPYGKTFELTLSDGTLIHLNSGTVLKYPVQFLSGKNREVFLTGEAYFKVNKDQKHPFIVNANNLNIRVLGTEFNVSSYPEDKNINTVLVEGSVGLYAENESYSKVNARLLEPGKKAKWNKSNQKITIEKVDTSIYTSWIDGTLVIEHLKFHQIIKRLEKHYNVEIINNNEQLAEQIFTATFRVENIKEVLDSFKTNFSFEYIIRENTIIINH</sequence>
<dbReference type="EMBL" id="JAUOEM010000004">
    <property type="protein sequence ID" value="MDO5988174.1"/>
    <property type="molecule type" value="Genomic_DNA"/>
</dbReference>
<dbReference type="InterPro" id="IPR006860">
    <property type="entry name" value="FecR"/>
</dbReference>
<evidence type="ECO:0000259" key="2">
    <source>
        <dbReference type="Pfam" id="PF16344"/>
    </source>
</evidence>
<keyword evidence="4" id="KW-1185">Reference proteome</keyword>
<organism evidence="3 4">
    <name type="scientific">Flavivirga amylovorans</name>
    <dbReference type="NCBI Taxonomy" id="870486"/>
    <lineage>
        <taxon>Bacteria</taxon>
        <taxon>Pseudomonadati</taxon>
        <taxon>Bacteroidota</taxon>
        <taxon>Flavobacteriia</taxon>
        <taxon>Flavobacteriales</taxon>
        <taxon>Flavobacteriaceae</taxon>
        <taxon>Flavivirga</taxon>
    </lineage>
</organism>
<reference evidence="3" key="1">
    <citation type="submission" date="2023-07" db="EMBL/GenBank/DDBJ databases">
        <title>Two novel species in the genus Flavivirga.</title>
        <authorList>
            <person name="Kwon K."/>
        </authorList>
    </citation>
    <scope>NUCLEOTIDE SEQUENCE</scope>
    <source>
        <strain evidence="3">KACC 14157</strain>
    </source>
</reference>
<protein>
    <submittedName>
        <fullName evidence="3">FecR domain-containing protein</fullName>
    </submittedName>
</protein>
<dbReference type="InterPro" id="IPR032508">
    <property type="entry name" value="FecR_C"/>
</dbReference>
<evidence type="ECO:0000313" key="4">
    <source>
        <dbReference type="Proteomes" id="UP001176891"/>
    </source>
</evidence>
<comment type="caution">
    <text evidence="3">The sequence shown here is derived from an EMBL/GenBank/DDBJ whole genome shotgun (WGS) entry which is preliminary data.</text>
</comment>
<gene>
    <name evidence="3" type="ORF">Q4Q39_12235</name>
</gene>
<dbReference type="Pfam" id="PF16344">
    <property type="entry name" value="FecR_C"/>
    <property type="match status" value="1"/>
</dbReference>
<dbReference type="Gene3D" id="2.60.120.1440">
    <property type="match status" value="1"/>
</dbReference>
<dbReference type="RefSeq" id="WP_303282777.1">
    <property type="nucleotide sequence ID" value="NZ_BAABCZ010000009.1"/>
</dbReference>
<proteinExistence type="predicted"/>
<dbReference type="Proteomes" id="UP001176891">
    <property type="component" value="Unassembled WGS sequence"/>
</dbReference>
<accession>A0ABT8X2I7</accession>
<dbReference type="Gene3D" id="3.55.50.30">
    <property type="match status" value="1"/>
</dbReference>
<feature type="domain" description="Protein FecR C-terminal" evidence="2">
    <location>
        <begin position="330"/>
        <end position="397"/>
    </location>
</feature>
<dbReference type="PANTHER" id="PTHR30273">
    <property type="entry name" value="PERIPLASMIC SIGNAL SENSOR AND SIGMA FACTOR ACTIVATOR FECR-RELATED"/>
    <property type="match status" value="1"/>
</dbReference>
<evidence type="ECO:0000259" key="1">
    <source>
        <dbReference type="Pfam" id="PF04773"/>
    </source>
</evidence>